<organism evidence="1 2">
    <name type="scientific">Cupriavidus plantarum</name>
    <dbReference type="NCBI Taxonomy" id="942865"/>
    <lineage>
        <taxon>Bacteria</taxon>
        <taxon>Pseudomonadati</taxon>
        <taxon>Pseudomonadota</taxon>
        <taxon>Betaproteobacteria</taxon>
        <taxon>Burkholderiales</taxon>
        <taxon>Burkholderiaceae</taxon>
        <taxon>Cupriavidus</taxon>
    </lineage>
</organism>
<dbReference type="Pfam" id="PF01263">
    <property type="entry name" value="Aldose_epim"/>
    <property type="match status" value="1"/>
</dbReference>
<evidence type="ECO:0000313" key="1">
    <source>
        <dbReference type="EMBL" id="PWK38273.1"/>
    </source>
</evidence>
<dbReference type="RefSeq" id="WP_109581885.1">
    <property type="nucleotide sequence ID" value="NZ_QGGT01000001.1"/>
</dbReference>
<dbReference type="SUPFAM" id="SSF74650">
    <property type="entry name" value="Galactose mutarotase-like"/>
    <property type="match status" value="1"/>
</dbReference>
<dbReference type="GO" id="GO:0005975">
    <property type="term" value="P:carbohydrate metabolic process"/>
    <property type="evidence" value="ECO:0007669"/>
    <property type="project" value="InterPro"/>
</dbReference>
<dbReference type="PANTHER" id="PTHR11122">
    <property type="entry name" value="APOSPORY-ASSOCIATED PROTEIN C-RELATED"/>
    <property type="match status" value="1"/>
</dbReference>
<evidence type="ECO:0000313" key="2">
    <source>
        <dbReference type="Proteomes" id="UP000245754"/>
    </source>
</evidence>
<protein>
    <submittedName>
        <fullName evidence="1">Aldose 1-epimerase</fullName>
    </submittedName>
</protein>
<gene>
    <name evidence="1" type="ORF">C7419_1012167</name>
</gene>
<reference evidence="1 2" key="1">
    <citation type="submission" date="2018-05" db="EMBL/GenBank/DDBJ databases">
        <title>Genomic Encyclopedia of Type Strains, Phase IV (KMG-V): Genome sequencing to study the core and pangenomes of soil and plant-associated prokaryotes.</title>
        <authorList>
            <person name="Whitman W."/>
        </authorList>
    </citation>
    <scope>NUCLEOTIDE SEQUENCE [LARGE SCALE GENOMIC DNA]</scope>
    <source>
        <strain evidence="1 2">SLV-132</strain>
    </source>
</reference>
<dbReference type="AlphaFoldDB" id="A0A316F3V0"/>
<dbReference type="GO" id="GO:0030246">
    <property type="term" value="F:carbohydrate binding"/>
    <property type="evidence" value="ECO:0007669"/>
    <property type="project" value="InterPro"/>
</dbReference>
<dbReference type="EMBL" id="QGGT01000001">
    <property type="protein sequence ID" value="PWK38273.1"/>
    <property type="molecule type" value="Genomic_DNA"/>
</dbReference>
<dbReference type="InterPro" id="IPR011013">
    <property type="entry name" value="Gal_mutarotase_sf_dom"/>
</dbReference>
<sequence>MTTAMTQRFQGQDLLRIGAGDSYLLLAPEHGGRLVRWVHRGEDILYWPDNADWTRVAKVRGGNPLLFPFIGRHFVDGEAGKWRDADGVVRDMPQHGFARDLPFAVTERSDDAVSLTLSALASSATTHAAYPFAFAFTVTYRLLPDGVEATFAIRNDGTAPLPHYAGHHFYFALPHGARGQSRLSLPAAARVRQLGDGSLTAPEPGDPTYTIDDARLQDTYHVLQGDTGTVRLELPSRTISIALDGAPDSAPNTPWYAVTTWTEAAESDFYCVEPWLGLPNAIDHRHGLHWVAAGTTASASCRLRIV</sequence>
<dbReference type="Proteomes" id="UP000245754">
    <property type="component" value="Unassembled WGS sequence"/>
</dbReference>
<dbReference type="Gene3D" id="2.70.98.10">
    <property type="match status" value="1"/>
</dbReference>
<proteinExistence type="predicted"/>
<dbReference type="InterPro" id="IPR008183">
    <property type="entry name" value="Aldose_1/G6P_1-epimerase"/>
</dbReference>
<dbReference type="GO" id="GO:0016853">
    <property type="term" value="F:isomerase activity"/>
    <property type="evidence" value="ECO:0007669"/>
    <property type="project" value="InterPro"/>
</dbReference>
<comment type="caution">
    <text evidence="1">The sequence shown here is derived from an EMBL/GenBank/DDBJ whole genome shotgun (WGS) entry which is preliminary data.</text>
</comment>
<dbReference type="PANTHER" id="PTHR11122:SF13">
    <property type="entry name" value="GLUCOSE-6-PHOSPHATE 1-EPIMERASE"/>
    <property type="match status" value="1"/>
</dbReference>
<dbReference type="InterPro" id="IPR014718">
    <property type="entry name" value="GH-type_carb-bd"/>
</dbReference>
<name>A0A316F3V0_9BURK</name>
<keyword evidence="2" id="KW-1185">Reference proteome</keyword>
<accession>A0A316F3V0</accession>